<proteinExistence type="inferred from homology"/>
<dbReference type="PROSITE" id="PS51257">
    <property type="entry name" value="PROKAR_LIPOPROTEIN"/>
    <property type="match status" value="1"/>
</dbReference>
<feature type="signal peptide" evidence="4">
    <location>
        <begin position="1"/>
        <end position="22"/>
    </location>
</feature>
<name>A0A4T0UKG7_9NEIS</name>
<dbReference type="AlphaFoldDB" id="A0A4T0UKG7"/>
<reference evidence="5 6" key="1">
    <citation type="submission" date="2019-04" db="EMBL/GenBank/DDBJ databases">
        <title>Crenobacter sp. nov.</title>
        <authorList>
            <person name="Shi S."/>
        </authorList>
    </citation>
    <scope>NUCLEOTIDE SEQUENCE [LARGE SCALE GENOMIC DNA]</scope>
    <source>
        <strain evidence="5 6">GY 70310</strain>
    </source>
</reference>
<protein>
    <submittedName>
        <fullName evidence="5">VacJ family lipoprotein</fullName>
    </submittedName>
</protein>
<keyword evidence="6" id="KW-1185">Reference proteome</keyword>
<dbReference type="OrthoDB" id="9785326at2"/>
<dbReference type="PANTHER" id="PTHR30035:SF3">
    <property type="entry name" value="INTERMEMBRANE PHOSPHOLIPID TRANSPORT SYSTEM LIPOPROTEIN MLAA"/>
    <property type="match status" value="1"/>
</dbReference>
<dbReference type="PANTHER" id="PTHR30035">
    <property type="entry name" value="LIPOPROTEIN VACJ-RELATED"/>
    <property type="match status" value="1"/>
</dbReference>
<dbReference type="GO" id="GO:0120010">
    <property type="term" value="P:intermembrane phospholipid transfer"/>
    <property type="evidence" value="ECO:0007669"/>
    <property type="project" value="TreeGrafter"/>
</dbReference>
<evidence type="ECO:0000256" key="3">
    <source>
        <dbReference type="SAM" id="MobiDB-lite"/>
    </source>
</evidence>
<dbReference type="RefSeq" id="WP_136555280.1">
    <property type="nucleotide sequence ID" value="NZ_STGJ01000019.1"/>
</dbReference>
<feature type="compositionally biased region" description="Low complexity" evidence="3">
    <location>
        <begin position="248"/>
        <end position="260"/>
    </location>
</feature>
<gene>
    <name evidence="5" type="ORF">E5K04_14190</name>
</gene>
<evidence type="ECO:0000313" key="5">
    <source>
        <dbReference type="EMBL" id="TIC79048.1"/>
    </source>
</evidence>
<evidence type="ECO:0000256" key="2">
    <source>
        <dbReference type="ARBA" id="ARBA00022729"/>
    </source>
</evidence>
<comment type="similarity">
    <text evidence="1">Belongs to the MlaA family.</text>
</comment>
<dbReference type="Pfam" id="PF04333">
    <property type="entry name" value="MlaA"/>
    <property type="match status" value="1"/>
</dbReference>
<dbReference type="GO" id="GO:0016020">
    <property type="term" value="C:membrane"/>
    <property type="evidence" value="ECO:0007669"/>
    <property type="project" value="InterPro"/>
</dbReference>
<keyword evidence="5" id="KW-0449">Lipoprotein</keyword>
<feature type="chain" id="PRO_5020827678" evidence="4">
    <location>
        <begin position="23"/>
        <end position="260"/>
    </location>
</feature>
<feature type="region of interest" description="Disordered" evidence="3">
    <location>
        <begin position="225"/>
        <end position="260"/>
    </location>
</feature>
<dbReference type="Proteomes" id="UP000308891">
    <property type="component" value="Unassembled WGS sequence"/>
</dbReference>
<feature type="compositionally biased region" description="Acidic residues" evidence="3">
    <location>
        <begin position="233"/>
        <end position="244"/>
    </location>
</feature>
<dbReference type="EMBL" id="STGJ01000019">
    <property type="protein sequence ID" value="TIC79048.1"/>
    <property type="molecule type" value="Genomic_DNA"/>
</dbReference>
<comment type="caution">
    <text evidence="5">The sequence shown here is derived from an EMBL/GenBank/DDBJ whole genome shotgun (WGS) entry which is preliminary data.</text>
</comment>
<evidence type="ECO:0000256" key="1">
    <source>
        <dbReference type="ARBA" id="ARBA00010634"/>
    </source>
</evidence>
<accession>A0A4T0UKG7</accession>
<sequence>MKTPARRLLPVLVASALLTACASNPNNPYDPYEPFNRKVYGFNSALDRNLLKPVAEGYRAVTPSPVRTGVSNFYANLKDFYSLFNNTLRAEPEKALNDLMRFTLNSTFGLFGLIDIATPAGLADNKTTLGDTFASWGWKQSDYLVLPFFGPSTVRDGSGLGLSFSMPGPEQLVYHNTPEAAAFYGLYGVSQRERLLGLEEQIDEASLDAYTFTRDAYMQMRAKQVGTTLPKDSDEEDIDIDELVGGDAPAPAAQPAAAKP</sequence>
<evidence type="ECO:0000256" key="4">
    <source>
        <dbReference type="SAM" id="SignalP"/>
    </source>
</evidence>
<dbReference type="PRINTS" id="PR01805">
    <property type="entry name" value="VACJLIPOPROT"/>
</dbReference>
<keyword evidence="2 4" id="KW-0732">Signal</keyword>
<dbReference type="InterPro" id="IPR007428">
    <property type="entry name" value="MlaA"/>
</dbReference>
<evidence type="ECO:0000313" key="6">
    <source>
        <dbReference type="Proteomes" id="UP000308891"/>
    </source>
</evidence>
<organism evidence="5 6">
    <name type="scientific">Crenobacter intestini</name>
    <dbReference type="NCBI Taxonomy" id="2563443"/>
    <lineage>
        <taxon>Bacteria</taxon>
        <taxon>Pseudomonadati</taxon>
        <taxon>Pseudomonadota</taxon>
        <taxon>Betaproteobacteria</taxon>
        <taxon>Neisseriales</taxon>
        <taxon>Neisseriaceae</taxon>
        <taxon>Crenobacter</taxon>
    </lineage>
</organism>